<feature type="transmembrane region" description="Helical" evidence="2">
    <location>
        <begin position="21"/>
        <end position="42"/>
    </location>
</feature>
<dbReference type="EMBL" id="CP097218">
    <property type="protein sequence ID" value="UQN28457.1"/>
    <property type="molecule type" value="Genomic_DNA"/>
</dbReference>
<feature type="transmembrane region" description="Helical" evidence="2">
    <location>
        <begin position="113"/>
        <end position="135"/>
    </location>
</feature>
<feature type="transmembrane region" description="Helical" evidence="2">
    <location>
        <begin position="87"/>
        <end position="107"/>
    </location>
</feature>
<accession>A0ABY4N1N6</accession>
<feature type="domain" description="Polysaccharide biosynthesis protein CapD-like" evidence="3">
    <location>
        <begin position="291"/>
        <end position="568"/>
    </location>
</feature>
<evidence type="ECO:0000313" key="4">
    <source>
        <dbReference type="EMBL" id="UQN28457.1"/>
    </source>
</evidence>
<dbReference type="InterPro" id="IPR003869">
    <property type="entry name" value="Polysac_CapD-like"/>
</dbReference>
<sequence length="618" mass="65727">MNTETDQSRAERPGLQRNAPQVAVAVLGTSDAVLAIVSWAFVLLISSRLAPLETLLLGAVAVIVQFAAGLVTGLYLRRVAIGSAAEFRLLVATSLVPLVAVLIVGLATAGTGALVEILLAWALTVVLAGTSRFLLRVWLDRGSRPLSGTPVVVVGASLVGTTLVEQMLRDKDGAYLPVAFVDDDTARRRFSFRGVRVRGTTSQLAEVISETGAEGAVVAIGRADADLYADIAEQLAGTDHWVRTVPSAREMLGVKPGVGSIRDIDVADLIGRPTSFPDLTLARSMITGHRVLVTGAGGSIGSELCRQIHAMDPASLIMLDRDESALHALSMSLSGSALLDTPDFVLADIRDPEALDEVFARHRPEIVFHAAALKHLPMLESYPEEAWKTNVHGTQNVIAAARSHGVQRFVNVSTDKAADPTSVLGASKRVAEGLTASAAATTDAVFASVRFGNVIGSRGSAIPAFAEQIRHGGPVTVTDEDVTRYFMTIPEACALVLFACAVGNRGEILVLDMGSPVRIVDIARRMMALMDTTCPIRYTGLRHGEKLHEVLFTPDEKDVVGRHDRVFHVLGHPIDPVTLPQPESDLDSIVTFGRSVLDGADTFRGSAALHPVEEVSSR</sequence>
<keyword evidence="2" id="KW-1133">Transmembrane helix</keyword>
<dbReference type="RefSeq" id="WP_249477541.1">
    <property type="nucleotide sequence ID" value="NZ_CP097218.1"/>
</dbReference>
<name>A0ABY4N1N6_9MICO</name>
<feature type="transmembrane region" description="Helical" evidence="2">
    <location>
        <begin position="54"/>
        <end position="75"/>
    </location>
</feature>
<evidence type="ECO:0000259" key="3">
    <source>
        <dbReference type="Pfam" id="PF02719"/>
    </source>
</evidence>
<dbReference type="SUPFAM" id="SSF51735">
    <property type="entry name" value="NAD(P)-binding Rossmann-fold domains"/>
    <property type="match status" value="2"/>
</dbReference>
<comment type="similarity">
    <text evidence="1">Belongs to the polysaccharide synthase family.</text>
</comment>
<evidence type="ECO:0000256" key="2">
    <source>
        <dbReference type="SAM" id="Phobius"/>
    </source>
</evidence>
<dbReference type="InterPro" id="IPR036291">
    <property type="entry name" value="NAD(P)-bd_dom_sf"/>
</dbReference>
<dbReference type="PANTHER" id="PTHR43318:SF1">
    <property type="entry name" value="POLYSACCHARIDE BIOSYNTHESIS PROTEIN EPSC-RELATED"/>
    <property type="match status" value="1"/>
</dbReference>
<organism evidence="4 5">
    <name type="scientific">Brachybacterium kimchii</name>
    <dbReference type="NCBI Taxonomy" id="2942909"/>
    <lineage>
        <taxon>Bacteria</taxon>
        <taxon>Bacillati</taxon>
        <taxon>Actinomycetota</taxon>
        <taxon>Actinomycetes</taxon>
        <taxon>Micrococcales</taxon>
        <taxon>Dermabacteraceae</taxon>
        <taxon>Brachybacterium</taxon>
    </lineage>
</organism>
<dbReference type="Proteomes" id="UP001055868">
    <property type="component" value="Chromosome"/>
</dbReference>
<dbReference type="Pfam" id="PF02719">
    <property type="entry name" value="Polysacc_synt_2"/>
    <property type="match status" value="1"/>
</dbReference>
<reference evidence="4" key="1">
    <citation type="submission" date="2022-05" db="EMBL/GenBank/DDBJ databases">
        <title>Genomic analysis of Brachybacterium sp. CBA3104.</title>
        <authorList>
            <person name="Roh S.W."/>
            <person name="Kim Y.B."/>
            <person name="Kim Y."/>
        </authorList>
    </citation>
    <scope>NUCLEOTIDE SEQUENCE</scope>
    <source>
        <strain evidence="4">CBA3104</strain>
    </source>
</reference>
<dbReference type="CDD" id="cd05237">
    <property type="entry name" value="UDP_invert_4-6DH_SDR_e"/>
    <property type="match status" value="1"/>
</dbReference>
<keyword evidence="2" id="KW-0812">Transmembrane</keyword>
<protein>
    <submittedName>
        <fullName evidence="4">Polysaccharide biosynthesis protein</fullName>
    </submittedName>
</protein>
<dbReference type="PANTHER" id="PTHR43318">
    <property type="entry name" value="UDP-N-ACETYLGLUCOSAMINE 4,6-DEHYDRATASE"/>
    <property type="match status" value="1"/>
</dbReference>
<evidence type="ECO:0000256" key="1">
    <source>
        <dbReference type="ARBA" id="ARBA00007430"/>
    </source>
</evidence>
<gene>
    <name evidence="4" type="ORF">M4486_12495</name>
</gene>
<dbReference type="Gene3D" id="3.40.50.720">
    <property type="entry name" value="NAD(P)-binding Rossmann-like Domain"/>
    <property type="match status" value="2"/>
</dbReference>
<proteinExistence type="inferred from homology"/>
<dbReference type="InterPro" id="IPR051203">
    <property type="entry name" value="Polysaccharide_Synthase-Rel"/>
</dbReference>
<evidence type="ECO:0000313" key="5">
    <source>
        <dbReference type="Proteomes" id="UP001055868"/>
    </source>
</evidence>
<keyword evidence="2" id="KW-0472">Membrane</keyword>
<keyword evidence="5" id="KW-1185">Reference proteome</keyword>